<reference evidence="2 3" key="1">
    <citation type="submission" date="2018-06" db="EMBL/GenBank/DDBJ databases">
        <title>Genomic Encyclopedia of Type Strains, Phase IV (KMG-IV): sequencing the most valuable type-strain genomes for metagenomic binning, comparative biology and taxonomic classification.</title>
        <authorList>
            <person name="Goeker M."/>
        </authorList>
    </citation>
    <scope>NUCLEOTIDE SEQUENCE [LARGE SCALE GENOMIC DNA]</scope>
    <source>
        <strain evidence="2 3">DSM 44599</strain>
    </source>
</reference>
<name>A0A366D577_9NOCA</name>
<feature type="region of interest" description="Disordered" evidence="1">
    <location>
        <begin position="1"/>
        <end position="23"/>
    </location>
</feature>
<dbReference type="GeneID" id="80346275"/>
<keyword evidence="3" id="KW-1185">Reference proteome</keyword>
<organism evidence="2 3">
    <name type="scientific">Nocardia puris</name>
    <dbReference type="NCBI Taxonomy" id="208602"/>
    <lineage>
        <taxon>Bacteria</taxon>
        <taxon>Bacillati</taxon>
        <taxon>Actinomycetota</taxon>
        <taxon>Actinomycetes</taxon>
        <taxon>Mycobacteriales</taxon>
        <taxon>Nocardiaceae</taxon>
        <taxon>Nocardia</taxon>
    </lineage>
</organism>
<feature type="compositionally biased region" description="Low complexity" evidence="1">
    <location>
        <begin position="1"/>
        <end position="19"/>
    </location>
</feature>
<comment type="caution">
    <text evidence="2">The sequence shown here is derived from an EMBL/GenBank/DDBJ whole genome shotgun (WGS) entry which is preliminary data.</text>
</comment>
<protein>
    <submittedName>
        <fullName evidence="2">Uncharacterized protein</fullName>
    </submittedName>
</protein>
<dbReference type="Proteomes" id="UP000252586">
    <property type="component" value="Unassembled WGS sequence"/>
</dbReference>
<accession>A0A366D577</accession>
<dbReference type="STRING" id="1210090.GCA_001613185_04026"/>
<gene>
    <name evidence="2" type="ORF">DFR74_11619</name>
</gene>
<evidence type="ECO:0000313" key="2">
    <source>
        <dbReference type="EMBL" id="RBO84458.1"/>
    </source>
</evidence>
<sequence>MNWNESATSSASATGPAPSHQHTDALRAQLEAAYDLPFGRAREQRITDLVLAIITAEIGRRNPSISTVLLDWAPYGGLGVAGFRDHDGNNIRDHELDLDISFYASDIRAADSNNALTQPPHEQGLFRLDLHDTIPAADEREEGNNRDDHTPRR</sequence>
<proteinExistence type="predicted"/>
<dbReference type="OrthoDB" id="4542894at2"/>
<dbReference type="EMBL" id="QNRE01000016">
    <property type="protein sequence ID" value="RBO84458.1"/>
    <property type="molecule type" value="Genomic_DNA"/>
</dbReference>
<evidence type="ECO:0000313" key="3">
    <source>
        <dbReference type="Proteomes" id="UP000252586"/>
    </source>
</evidence>
<dbReference type="AlphaFoldDB" id="A0A366D577"/>
<evidence type="ECO:0000256" key="1">
    <source>
        <dbReference type="SAM" id="MobiDB-lite"/>
    </source>
</evidence>
<dbReference type="RefSeq" id="WP_043736127.1">
    <property type="nucleotide sequence ID" value="NZ_QNRE01000016.1"/>
</dbReference>